<feature type="transmembrane region" description="Helical" evidence="1">
    <location>
        <begin position="902"/>
        <end position="922"/>
    </location>
</feature>
<dbReference type="GO" id="GO:0042910">
    <property type="term" value="F:xenobiotic transmembrane transporter activity"/>
    <property type="evidence" value="ECO:0007669"/>
    <property type="project" value="TreeGrafter"/>
</dbReference>
<dbReference type="Gene3D" id="3.30.2090.10">
    <property type="entry name" value="Multidrug efflux transporter AcrB TolC docking domain, DN and DC subdomains"/>
    <property type="match status" value="2"/>
</dbReference>
<protein>
    <submittedName>
        <fullName evidence="2">RND superfamily NFE family efflux transporter inner membrane pump subunit</fullName>
    </submittedName>
</protein>
<dbReference type="PRINTS" id="PR00702">
    <property type="entry name" value="ACRIFLAVINRP"/>
</dbReference>
<evidence type="ECO:0000256" key="1">
    <source>
        <dbReference type="SAM" id="Phobius"/>
    </source>
</evidence>
<reference evidence="2 3" key="1">
    <citation type="submission" date="2017-05" db="EMBL/GenBank/DDBJ databases">
        <title>Genomic insights into alkan degradation activity of Oleiphilus messinensis.</title>
        <authorList>
            <person name="Kozyavkin S.A."/>
            <person name="Slesarev A.I."/>
            <person name="Golyshin P.N."/>
            <person name="Korzhenkov A."/>
            <person name="Golyshina O.N."/>
            <person name="Toshchakov S.V."/>
        </authorList>
    </citation>
    <scope>NUCLEOTIDE SEQUENCE [LARGE SCALE GENOMIC DNA]</scope>
    <source>
        <strain evidence="2 3">ME102</strain>
    </source>
</reference>
<dbReference type="SUPFAM" id="SSF82866">
    <property type="entry name" value="Multidrug efflux transporter AcrB transmembrane domain"/>
    <property type="match status" value="2"/>
</dbReference>
<evidence type="ECO:0000313" key="2">
    <source>
        <dbReference type="EMBL" id="ARU59232.1"/>
    </source>
</evidence>
<evidence type="ECO:0000313" key="3">
    <source>
        <dbReference type="Proteomes" id="UP000196027"/>
    </source>
</evidence>
<gene>
    <name evidence="2" type="ORF">OLMES_5248</name>
</gene>
<dbReference type="Gene3D" id="3.30.70.1430">
    <property type="entry name" value="Multidrug efflux transporter AcrB pore domain"/>
    <property type="match status" value="2"/>
</dbReference>
<dbReference type="RefSeq" id="WP_087463926.1">
    <property type="nucleotide sequence ID" value="NZ_CP021425.1"/>
</dbReference>
<dbReference type="SUPFAM" id="SSF82714">
    <property type="entry name" value="Multidrug efflux transporter AcrB TolC docking domain, DN and DC subdomains"/>
    <property type="match status" value="2"/>
</dbReference>
<dbReference type="Gene3D" id="1.20.1640.10">
    <property type="entry name" value="Multidrug efflux transporter AcrB transmembrane domain"/>
    <property type="match status" value="2"/>
</dbReference>
<feature type="transmembrane region" description="Helical" evidence="1">
    <location>
        <begin position="393"/>
        <end position="416"/>
    </location>
</feature>
<feature type="transmembrane region" description="Helical" evidence="1">
    <location>
        <begin position="12"/>
        <end position="38"/>
    </location>
</feature>
<dbReference type="OrthoDB" id="5287122at2"/>
<feature type="transmembrane region" description="Helical" evidence="1">
    <location>
        <begin position="543"/>
        <end position="569"/>
    </location>
</feature>
<dbReference type="PANTHER" id="PTHR32063">
    <property type="match status" value="1"/>
</dbReference>
<organism evidence="2 3">
    <name type="scientific">Oleiphilus messinensis</name>
    <dbReference type="NCBI Taxonomy" id="141451"/>
    <lineage>
        <taxon>Bacteria</taxon>
        <taxon>Pseudomonadati</taxon>
        <taxon>Pseudomonadota</taxon>
        <taxon>Gammaproteobacteria</taxon>
        <taxon>Oceanospirillales</taxon>
        <taxon>Oleiphilaceae</taxon>
        <taxon>Oleiphilus</taxon>
    </lineage>
</organism>
<feature type="transmembrane region" description="Helical" evidence="1">
    <location>
        <begin position="336"/>
        <end position="357"/>
    </location>
</feature>
<feature type="transmembrane region" description="Helical" evidence="1">
    <location>
        <begin position="928"/>
        <end position="953"/>
    </location>
</feature>
<keyword evidence="1" id="KW-0472">Membrane</keyword>
<feature type="transmembrane region" description="Helical" evidence="1">
    <location>
        <begin position="1012"/>
        <end position="1030"/>
    </location>
</feature>
<dbReference type="AlphaFoldDB" id="A0A1Y0IFB5"/>
<dbReference type="KEGG" id="ome:OLMES_5248"/>
<sequence length="1044" mass="114580">MSEGEKSGLIDWFVNNPVAANLLMAFILIVGLVTANALRQEGFPPLPPKYITVSVTFESGSAAQAEKGIAMKIEDALQGLIGVKQIISESTAQGSTVTIEKQGDYPLSELLTAVKNRVDAIATFPSRAEKPIVSAAQWHEHALWVQLFGPADETTLATLAREIRQALLRQPAIQKVAVHGLRKPEIEVTVDEQQLQAFNLSLPDVAEAISANSVTEVAGEIRNPQSTVTLSANQQRQQELDFAHIPLLNTPDGGELVLGDVAHIRDSYTQRTRHWMRFSGQPSVGLQIIMDNRSDINAITEQAHQTIQTIRASGRLPMDVQIESWYDQSKFIQSRLSLMIENGVTGMALVFLVLALFLNLRIAFWVAMGLPVCFAGTFILMNDTLLDLSLNELTSFGLIIALGLVVDDAVVVGESVHTHHQRYGAHRQSTIQGVKRVATPTLFGILTTVAAFWPLGLVAGEMGKIFAQFAVIVVVCLSFSLLESKLILPAHLAPAAHPEKSPGTVARHRNIWKTVQTGVSQGLEVFTRWLYLPALKQALRYRYITLLTFIVFWLGSIALLSSGTVRYVFFPDVPGDTISGYFMLEDGAGYGLAEQHTDHIEQAIVRVNQAIMEAYNLDQPVIVKRQAYLQNDLIGEVTVELSPRSERPISTEEITQRWRAAVGSLEATDILKFVSSWVGAEDLRIELLADSTETLRTAGEAIKNHLQTLPGVTDIQDNLKPGIPQIQLTLSPVGRTLGLTQADLAKQIQYAYHGIEVQQFQRGSHEVKVWVRYPERLRGDITTLSEMRIRLPDARFVPLSVVATISESYGNSYITRIDNQRANFIVANVDKQITSPSAIIKILEDHTFPALLAAHPGLHIQLAGEAKEDAEASASLIKIFGLSLLLIYILLAVPLKSYSQPLLIMAAIPFGIMGAIVGHWIQGLPVSLLSLFGILALSGIVVNDSLLLVVRYNESRAQHKPIISALLEAGHNRLRAILLTSLTTFVGLLPLLRETSEQAQFLIPTAVSLAYGILFATTITLILIPILLAIQEDFLPDRRGADSI</sequence>
<dbReference type="EMBL" id="CP021425">
    <property type="protein sequence ID" value="ARU59232.1"/>
    <property type="molecule type" value="Genomic_DNA"/>
</dbReference>
<dbReference type="GO" id="GO:0005886">
    <property type="term" value="C:plasma membrane"/>
    <property type="evidence" value="ECO:0007669"/>
    <property type="project" value="TreeGrafter"/>
</dbReference>
<feature type="transmembrane region" description="Helical" evidence="1">
    <location>
        <begin position="974"/>
        <end position="992"/>
    </location>
</feature>
<dbReference type="Pfam" id="PF00873">
    <property type="entry name" value="ACR_tran"/>
    <property type="match status" value="1"/>
</dbReference>
<keyword evidence="1" id="KW-0812">Transmembrane</keyword>
<dbReference type="PANTHER" id="PTHR32063:SF33">
    <property type="entry name" value="RND SUPERFAMILY EFFLUX PUMP PERMEASE COMPONENT"/>
    <property type="match status" value="1"/>
</dbReference>
<dbReference type="SUPFAM" id="SSF82693">
    <property type="entry name" value="Multidrug efflux transporter AcrB pore domain, PN1, PN2, PC1 and PC2 subdomains"/>
    <property type="match status" value="2"/>
</dbReference>
<keyword evidence="1" id="KW-1133">Transmembrane helix</keyword>
<dbReference type="InterPro" id="IPR001036">
    <property type="entry name" value="Acrflvin-R"/>
</dbReference>
<name>A0A1Y0IFB5_9GAMM</name>
<feature type="transmembrane region" description="Helical" evidence="1">
    <location>
        <begin position="362"/>
        <end position="381"/>
    </location>
</feature>
<dbReference type="Gene3D" id="3.30.70.1320">
    <property type="entry name" value="Multidrug efflux transporter AcrB pore domain like"/>
    <property type="match status" value="1"/>
</dbReference>
<dbReference type="Gene3D" id="3.30.70.1440">
    <property type="entry name" value="Multidrug efflux transporter AcrB pore domain"/>
    <property type="match status" value="1"/>
</dbReference>
<feature type="transmembrane region" description="Helical" evidence="1">
    <location>
        <begin position="876"/>
        <end position="895"/>
    </location>
</feature>
<feature type="transmembrane region" description="Helical" evidence="1">
    <location>
        <begin position="437"/>
        <end position="459"/>
    </location>
</feature>
<keyword evidence="3" id="KW-1185">Reference proteome</keyword>
<proteinExistence type="predicted"/>
<feature type="transmembrane region" description="Helical" evidence="1">
    <location>
        <begin position="465"/>
        <end position="482"/>
    </location>
</feature>
<dbReference type="Proteomes" id="UP000196027">
    <property type="component" value="Chromosome"/>
</dbReference>
<accession>A0A1Y0IFB5</accession>
<dbReference type="InterPro" id="IPR027463">
    <property type="entry name" value="AcrB_DN_DC_subdom"/>
</dbReference>